<dbReference type="Proteomes" id="UP000046395">
    <property type="component" value="Unassembled WGS sequence"/>
</dbReference>
<evidence type="ECO:0000313" key="2">
    <source>
        <dbReference type="WBParaSite" id="TMUE_0000000798.1"/>
    </source>
</evidence>
<name>A0A5S6Q6F1_TRIMR</name>
<evidence type="ECO:0000313" key="3">
    <source>
        <dbReference type="WBParaSite" id="TMUE_1000002758.1"/>
    </source>
</evidence>
<evidence type="ECO:0000313" key="1">
    <source>
        <dbReference type="Proteomes" id="UP000046395"/>
    </source>
</evidence>
<dbReference type="WBParaSite" id="TMUE_1000002758.1">
    <property type="protein sequence ID" value="TMUE_1000002758.1"/>
    <property type="gene ID" value="WBGene00298467"/>
</dbReference>
<sequence>MERNSSDELKIPGNCGHVPIVASAHLVFGDFRVQRSMIERTKYLRNFWSQILIALSTVPLTIPRLTDIG</sequence>
<protein>
    <submittedName>
        <fullName evidence="2 3">Uncharacterized protein</fullName>
    </submittedName>
</protein>
<dbReference type="AlphaFoldDB" id="A0A5S6Q6F1"/>
<proteinExistence type="predicted"/>
<reference evidence="1" key="2">
    <citation type="submission" date="2014-03" db="EMBL/GenBank/DDBJ databases">
        <title>The whipworm genome and dual-species transcriptomics of an intimate host-pathogen interaction.</title>
        <authorList>
            <person name="Foth B.J."/>
            <person name="Tsai I.J."/>
            <person name="Reid A.J."/>
            <person name="Bancroft A.J."/>
            <person name="Nichol S."/>
            <person name="Tracey A."/>
            <person name="Holroyd N."/>
            <person name="Cotton J.A."/>
            <person name="Stanley E.J."/>
            <person name="Zarowiecki M."/>
            <person name="Liu J.Z."/>
            <person name="Huckvale T."/>
            <person name="Cooper P.J."/>
            <person name="Grencis R.K."/>
            <person name="Berriman M."/>
        </authorList>
    </citation>
    <scope>NUCLEOTIDE SEQUENCE [LARGE SCALE GENOMIC DNA]</scope>
    <source>
        <strain evidence="1">Edinburgh</strain>
    </source>
</reference>
<organism evidence="1 3">
    <name type="scientific">Trichuris muris</name>
    <name type="common">Mouse whipworm</name>
    <dbReference type="NCBI Taxonomy" id="70415"/>
    <lineage>
        <taxon>Eukaryota</taxon>
        <taxon>Metazoa</taxon>
        <taxon>Ecdysozoa</taxon>
        <taxon>Nematoda</taxon>
        <taxon>Enoplea</taxon>
        <taxon>Dorylaimia</taxon>
        <taxon>Trichinellida</taxon>
        <taxon>Trichuridae</taxon>
        <taxon>Trichuris</taxon>
    </lineage>
</organism>
<dbReference type="WBParaSite" id="TMUE_0000000798.1">
    <property type="protein sequence ID" value="TMUE_0000000798.1"/>
    <property type="gene ID" value="WBGene00296722"/>
</dbReference>
<reference evidence="2 3" key="3">
    <citation type="submission" date="2019-12" db="UniProtKB">
        <authorList>
            <consortium name="WormBaseParasite"/>
        </authorList>
    </citation>
    <scope>IDENTIFICATION</scope>
</reference>
<accession>A0A5S6Q6F1</accession>
<reference evidence="1" key="1">
    <citation type="submission" date="2013-11" db="EMBL/GenBank/DDBJ databases">
        <authorList>
            <person name="Aslett M."/>
        </authorList>
    </citation>
    <scope>NUCLEOTIDE SEQUENCE [LARGE SCALE GENOMIC DNA]</scope>
    <source>
        <strain evidence="1">Edinburgh</strain>
    </source>
</reference>
<keyword evidence="1" id="KW-1185">Reference proteome</keyword>